<evidence type="ECO:0000313" key="1">
    <source>
        <dbReference type="EMBL" id="CDZ99868.1"/>
    </source>
</evidence>
<dbReference type="EMBL" id="LN483073">
    <property type="protein sequence ID" value="CDZ99868.1"/>
    <property type="molecule type" value="Genomic_DNA"/>
</dbReference>
<protein>
    <recommendedName>
        <fullName evidence="2">Post-transcriptional regulator ComN</fullName>
    </recommendedName>
</protein>
<sequence length="91" mass="10724">MYSKQQLYYHIFPALQARAVDLQTMGHKVTTAQLFEYCVESRWRNHPFDQLQMHQVVASIFATTAEDLQPVTIFSDVNEEEIRILLYDDKT</sequence>
<evidence type="ECO:0008006" key="2">
    <source>
        <dbReference type="Google" id="ProtNLM"/>
    </source>
</evidence>
<dbReference type="HOGENOM" id="CLU_161841_0_1_9"/>
<proteinExistence type="predicted"/>
<dbReference type="AlphaFoldDB" id="A0A078LXF8"/>
<dbReference type="InterPro" id="IPR025716">
    <property type="entry name" value="Post-transcriptional_regulator"/>
</dbReference>
<dbReference type="PATRIC" id="fig|1461583.4.peg.310"/>
<gene>
    <name evidence="1" type="ORF">BN1050_00335</name>
</gene>
<name>A0A078LXF8_9BACL</name>
<dbReference type="Pfam" id="PF13797">
    <property type="entry name" value="Post_transc_reg"/>
    <property type="match status" value="1"/>
</dbReference>
<reference evidence="1" key="1">
    <citation type="submission" date="2014-07" db="EMBL/GenBank/DDBJ databases">
        <authorList>
            <person name="Urmite Genomes Urmite Genomes"/>
        </authorList>
    </citation>
    <scope>NUCLEOTIDE SEQUENCE</scope>
    <source>
        <strain evidence="1">13S34_air</strain>
    </source>
</reference>
<organism evidence="1">
    <name type="scientific">Metalysinibacillus saudimassiliensis</name>
    <dbReference type="NCBI Taxonomy" id="1461583"/>
    <lineage>
        <taxon>Bacteria</taxon>
        <taxon>Bacillati</taxon>
        <taxon>Bacillota</taxon>
        <taxon>Bacilli</taxon>
        <taxon>Bacillales</taxon>
        <taxon>Caryophanaceae</taxon>
        <taxon>Metalysinibacillus</taxon>
    </lineage>
</organism>
<accession>A0A078LXF8</accession>